<accession>C0NQ89</accession>
<dbReference type="RefSeq" id="XP_045286842.1">
    <property type="nucleotide sequence ID" value="XM_045432726.1"/>
</dbReference>
<proteinExistence type="predicted"/>
<dbReference type="HOGENOM" id="CLU_821277_0_0_1"/>
<dbReference type="InParanoid" id="C0NQ89"/>
<dbReference type="EMBL" id="GG663369">
    <property type="protein sequence ID" value="EEH06361.1"/>
    <property type="molecule type" value="Genomic_DNA"/>
</dbReference>
<keyword evidence="1" id="KW-0732">Signal</keyword>
<protein>
    <submittedName>
        <fullName evidence="2">Uncharacterized protein</fullName>
    </submittedName>
</protein>
<dbReference type="Proteomes" id="UP000001631">
    <property type="component" value="Unassembled WGS sequence"/>
</dbReference>
<sequence length="338" mass="37804">MFLGSTMALKLLGLLSGEISSHLTFPQLRLEDIARPQIFLEYSQTSPHEADVSFVGVSFTSTAPRGLICNLAEASGTNTYIPELSSRNTRSSTTIHSRSWPRIMPTNMRGAFWCDRLCRGYKWLEYLEVRLSSAAQLDQPATVKNTQISEMEEVQAQKLGGHPLNRIDLCSLSIGNNCIPLRKLSSEFRDVRGTLWPLVIQSSMETVNHKERNALLREPKIGLTRFFVELLHETLASLGLSDAYLLYDDRDGDRRHTQHLLQNPASNQLILVSRGNTGVSRKSEDALKILVKDIKKLPTLNRAKGRSVPSESSRVTLPIGDISALMPPGSIDYWFRGV</sequence>
<keyword evidence="3" id="KW-1185">Reference proteome</keyword>
<gene>
    <name evidence="2" type="ORF">HCBG_05677</name>
</gene>
<feature type="chain" id="PRO_5002899766" evidence="1">
    <location>
        <begin position="22"/>
        <end position="338"/>
    </location>
</feature>
<dbReference type="VEuPathDB" id="FungiDB:I7I50_03500"/>
<organism evidence="2 3">
    <name type="scientific">Ajellomyces capsulatus (strain G186AR / H82 / ATCC MYA-2454 / RMSCC 2432)</name>
    <name type="common">Darling's disease fungus</name>
    <name type="synonym">Histoplasma capsulatum</name>
    <dbReference type="NCBI Taxonomy" id="447093"/>
    <lineage>
        <taxon>Eukaryota</taxon>
        <taxon>Fungi</taxon>
        <taxon>Dikarya</taxon>
        <taxon>Ascomycota</taxon>
        <taxon>Pezizomycotina</taxon>
        <taxon>Eurotiomycetes</taxon>
        <taxon>Eurotiomycetidae</taxon>
        <taxon>Onygenales</taxon>
        <taxon>Ajellomycetaceae</taxon>
        <taxon>Histoplasma</taxon>
    </lineage>
</organism>
<reference evidence="2" key="1">
    <citation type="submission" date="2009-02" db="EMBL/GenBank/DDBJ databases">
        <title>The Genome Sequence of Ajellomyces capsulatus strain G186AR.</title>
        <authorList>
            <consortium name="The Broad Institute Genome Sequencing Platform"/>
            <person name="Champion M."/>
            <person name="Cuomo C."/>
            <person name="Ma L.-J."/>
            <person name="Henn M.R."/>
            <person name="Sil A."/>
            <person name="Goldman B."/>
            <person name="Young S.K."/>
            <person name="Kodira C.D."/>
            <person name="Zeng Q."/>
            <person name="Koehrsen M."/>
            <person name="Alvarado L."/>
            <person name="Berlin A."/>
            <person name="Borenstein D."/>
            <person name="Chen Z."/>
            <person name="Engels R."/>
            <person name="Freedman E."/>
            <person name="Gellesch M."/>
            <person name="Goldberg J."/>
            <person name="Griggs A."/>
            <person name="Gujja S."/>
            <person name="Heiman D."/>
            <person name="Hepburn T."/>
            <person name="Howarth C."/>
            <person name="Jen D."/>
            <person name="Larson L."/>
            <person name="Lewis B."/>
            <person name="Mehta T."/>
            <person name="Park D."/>
            <person name="Pearson M."/>
            <person name="Roberts A."/>
            <person name="Saif S."/>
            <person name="Shea T."/>
            <person name="Shenoy N."/>
            <person name="Sisk P."/>
            <person name="Stolte C."/>
            <person name="Sykes S."/>
            <person name="Walk T."/>
            <person name="White J."/>
            <person name="Yandava C."/>
            <person name="Klein B."/>
            <person name="McEwen J.G."/>
            <person name="Puccia R."/>
            <person name="Goldman G.H."/>
            <person name="Felipe M.S."/>
            <person name="Nino-Vega G."/>
            <person name="San-Blas G."/>
            <person name="Taylor J."/>
            <person name="Mendoza L."/>
            <person name="Galagan J."/>
            <person name="Nusbaum C."/>
            <person name="Birren B."/>
        </authorList>
    </citation>
    <scope>NUCLEOTIDE SEQUENCE</scope>
    <source>
        <strain evidence="2">G186AR</strain>
    </source>
</reference>
<evidence type="ECO:0000256" key="1">
    <source>
        <dbReference type="SAM" id="SignalP"/>
    </source>
</evidence>
<dbReference type="GeneID" id="69038693"/>
<name>C0NQ89_AJECG</name>
<evidence type="ECO:0000313" key="2">
    <source>
        <dbReference type="EMBL" id="EEH06361.1"/>
    </source>
</evidence>
<dbReference type="AlphaFoldDB" id="C0NQ89"/>
<evidence type="ECO:0000313" key="3">
    <source>
        <dbReference type="Proteomes" id="UP000001631"/>
    </source>
</evidence>
<feature type="signal peptide" evidence="1">
    <location>
        <begin position="1"/>
        <end position="21"/>
    </location>
</feature>